<evidence type="ECO:0000313" key="2">
    <source>
        <dbReference type="EMBL" id="RDY08880.1"/>
    </source>
</evidence>
<reference evidence="2" key="1">
    <citation type="submission" date="2018-05" db="EMBL/GenBank/DDBJ databases">
        <title>Draft genome of Mucuna pruriens seed.</title>
        <authorList>
            <person name="Nnadi N.E."/>
            <person name="Vos R."/>
            <person name="Hasami M.H."/>
            <person name="Devisetty U.K."/>
            <person name="Aguiy J.C."/>
        </authorList>
    </citation>
    <scope>NUCLEOTIDE SEQUENCE [LARGE SCALE GENOMIC DNA]</scope>
    <source>
        <strain evidence="2">JCA_2017</strain>
    </source>
</reference>
<dbReference type="Gene3D" id="3.30.70.270">
    <property type="match status" value="1"/>
</dbReference>
<dbReference type="Pfam" id="PF00078">
    <property type="entry name" value="RVT_1"/>
    <property type="match status" value="1"/>
</dbReference>
<dbReference type="PANTHER" id="PTHR24559:SF437">
    <property type="entry name" value="RNA-DIRECTED DNA POLYMERASE HOMOLOG"/>
    <property type="match status" value="1"/>
</dbReference>
<dbReference type="InterPro" id="IPR043128">
    <property type="entry name" value="Rev_trsase/Diguanyl_cyclase"/>
</dbReference>
<dbReference type="Gene3D" id="3.10.10.10">
    <property type="entry name" value="HIV Type 1 Reverse Transcriptase, subunit A, domain 1"/>
    <property type="match status" value="1"/>
</dbReference>
<evidence type="ECO:0000313" key="3">
    <source>
        <dbReference type="Proteomes" id="UP000257109"/>
    </source>
</evidence>
<name>A0A371I1H5_MUCPR</name>
<accession>A0A371I1H5</accession>
<evidence type="ECO:0000259" key="1">
    <source>
        <dbReference type="Pfam" id="PF00078"/>
    </source>
</evidence>
<feature type="domain" description="Reverse transcriptase" evidence="1">
    <location>
        <begin position="127"/>
        <end position="255"/>
    </location>
</feature>
<proteinExistence type="predicted"/>
<protein>
    <submittedName>
        <fullName evidence="2">Retrovirus-related Pol polyprotein from transposon 17.6</fullName>
    </submittedName>
</protein>
<dbReference type="EMBL" id="QJKJ01001190">
    <property type="protein sequence ID" value="RDY08880.1"/>
    <property type="molecule type" value="Genomic_DNA"/>
</dbReference>
<dbReference type="CDD" id="cd01647">
    <property type="entry name" value="RT_LTR"/>
    <property type="match status" value="1"/>
</dbReference>
<dbReference type="PANTHER" id="PTHR24559">
    <property type="entry name" value="TRANSPOSON TY3-I GAG-POL POLYPROTEIN"/>
    <property type="match status" value="1"/>
</dbReference>
<sequence>MSPYQIVFGKACHFPVEIKHHAHWTEFKVVQKVLLFISHLKLIANGPFVITNVFPYDTVEIRDETIDKIFKVNGHQLKSFHESPTMMEGDGEDISLVKPILSEELDASQSLVMLVSIRYKHLIPCLDDLLDELHGSQMFSKIDLKNGYHQIRVKERDEWKRIFFKTKFGLYKWLITPFGLTKAPSTFTILMNHVLRSLLGKCMVVYFNDILIYSTCLNDHLLHVRSVLEILRGNLVANLEECIFYTNKVVFLGFVVSSYGVKVDGEKVKAIQE</sequence>
<dbReference type="OrthoDB" id="529980at2759"/>
<feature type="non-terminal residue" evidence="2">
    <location>
        <position position="1"/>
    </location>
</feature>
<dbReference type="Proteomes" id="UP000257109">
    <property type="component" value="Unassembled WGS sequence"/>
</dbReference>
<keyword evidence="3" id="KW-1185">Reference proteome</keyword>
<dbReference type="SUPFAM" id="SSF56672">
    <property type="entry name" value="DNA/RNA polymerases"/>
    <property type="match status" value="1"/>
</dbReference>
<dbReference type="InterPro" id="IPR053134">
    <property type="entry name" value="RNA-dir_DNA_polymerase"/>
</dbReference>
<dbReference type="InterPro" id="IPR000477">
    <property type="entry name" value="RT_dom"/>
</dbReference>
<dbReference type="AlphaFoldDB" id="A0A371I1H5"/>
<dbReference type="InterPro" id="IPR043502">
    <property type="entry name" value="DNA/RNA_pol_sf"/>
</dbReference>
<organism evidence="2 3">
    <name type="scientific">Mucuna pruriens</name>
    <name type="common">Velvet bean</name>
    <name type="synonym">Dolichos pruriens</name>
    <dbReference type="NCBI Taxonomy" id="157652"/>
    <lineage>
        <taxon>Eukaryota</taxon>
        <taxon>Viridiplantae</taxon>
        <taxon>Streptophyta</taxon>
        <taxon>Embryophyta</taxon>
        <taxon>Tracheophyta</taxon>
        <taxon>Spermatophyta</taxon>
        <taxon>Magnoliopsida</taxon>
        <taxon>eudicotyledons</taxon>
        <taxon>Gunneridae</taxon>
        <taxon>Pentapetalae</taxon>
        <taxon>rosids</taxon>
        <taxon>fabids</taxon>
        <taxon>Fabales</taxon>
        <taxon>Fabaceae</taxon>
        <taxon>Papilionoideae</taxon>
        <taxon>50 kb inversion clade</taxon>
        <taxon>NPAAA clade</taxon>
        <taxon>indigoferoid/millettioid clade</taxon>
        <taxon>Phaseoleae</taxon>
        <taxon>Mucuna</taxon>
    </lineage>
</organism>
<comment type="caution">
    <text evidence="2">The sequence shown here is derived from an EMBL/GenBank/DDBJ whole genome shotgun (WGS) entry which is preliminary data.</text>
</comment>
<gene>
    <name evidence="2" type="primary">pol</name>
    <name evidence="2" type="ORF">CR513_06849</name>
</gene>